<feature type="repeat" description="PPR" evidence="2">
    <location>
        <begin position="187"/>
        <end position="221"/>
    </location>
</feature>
<keyword evidence="1" id="KW-0677">Repeat</keyword>
<dbReference type="Gene3D" id="1.25.40.10">
    <property type="entry name" value="Tetratricopeptide repeat domain"/>
    <property type="match status" value="3"/>
</dbReference>
<reference evidence="3" key="2">
    <citation type="journal article" date="2023" name="Plants (Basel)">
        <title>Annotation of the Turnera subulata (Passifloraceae) Draft Genome Reveals the S-Locus Evolved after the Divergence of Turneroideae from Passifloroideae in a Stepwise Manner.</title>
        <authorList>
            <person name="Henning P.M."/>
            <person name="Roalson E.H."/>
            <person name="Mir W."/>
            <person name="McCubbin A.G."/>
            <person name="Shore J.S."/>
        </authorList>
    </citation>
    <scope>NUCLEOTIDE SEQUENCE</scope>
    <source>
        <strain evidence="3">F60SS</strain>
    </source>
</reference>
<organism evidence="3 4">
    <name type="scientific">Turnera subulata</name>
    <dbReference type="NCBI Taxonomy" id="218843"/>
    <lineage>
        <taxon>Eukaryota</taxon>
        <taxon>Viridiplantae</taxon>
        <taxon>Streptophyta</taxon>
        <taxon>Embryophyta</taxon>
        <taxon>Tracheophyta</taxon>
        <taxon>Spermatophyta</taxon>
        <taxon>Magnoliopsida</taxon>
        <taxon>eudicotyledons</taxon>
        <taxon>Gunneridae</taxon>
        <taxon>Pentapetalae</taxon>
        <taxon>rosids</taxon>
        <taxon>fabids</taxon>
        <taxon>Malpighiales</taxon>
        <taxon>Passifloraceae</taxon>
        <taxon>Turnera</taxon>
    </lineage>
</organism>
<dbReference type="PROSITE" id="PS51375">
    <property type="entry name" value="PPR"/>
    <property type="match status" value="2"/>
</dbReference>
<dbReference type="InterPro" id="IPR046960">
    <property type="entry name" value="PPR_At4g14850-like_plant"/>
</dbReference>
<evidence type="ECO:0000313" key="3">
    <source>
        <dbReference type="EMBL" id="KAJ4845822.1"/>
    </source>
</evidence>
<dbReference type="OrthoDB" id="2161379at2759"/>
<evidence type="ECO:0000313" key="4">
    <source>
        <dbReference type="Proteomes" id="UP001141552"/>
    </source>
</evidence>
<dbReference type="InterPro" id="IPR011990">
    <property type="entry name" value="TPR-like_helical_dom_sf"/>
</dbReference>
<accession>A0A9Q0JLZ5</accession>
<feature type="repeat" description="PPR" evidence="2">
    <location>
        <begin position="289"/>
        <end position="323"/>
    </location>
</feature>
<dbReference type="GO" id="GO:0003723">
    <property type="term" value="F:RNA binding"/>
    <property type="evidence" value="ECO:0007669"/>
    <property type="project" value="InterPro"/>
</dbReference>
<evidence type="ECO:0000256" key="1">
    <source>
        <dbReference type="ARBA" id="ARBA00022737"/>
    </source>
</evidence>
<dbReference type="GO" id="GO:0009451">
    <property type="term" value="P:RNA modification"/>
    <property type="evidence" value="ECO:0007669"/>
    <property type="project" value="InterPro"/>
</dbReference>
<dbReference type="PANTHER" id="PTHR24015">
    <property type="entry name" value="OS07G0578800 PROTEIN-RELATED"/>
    <property type="match status" value="1"/>
</dbReference>
<gene>
    <name evidence="3" type="ORF">Tsubulata_008231</name>
</gene>
<comment type="caution">
    <text evidence="3">The sequence shown here is derived from an EMBL/GenBank/DDBJ whole genome shotgun (WGS) entry which is preliminary data.</text>
</comment>
<dbReference type="Proteomes" id="UP001141552">
    <property type="component" value="Unassembled WGS sequence"/>
</dbReference>
<sequence>MSLKAIATTVISTPPRTRDFFLHLLNRATTLSQLAQIHAQLIHHRLLQAPHIAAATKLTHRLFDFRATLRARSLFFSVPEPDLFLFNVLLQGFSDNREPLSAISLFTQMRRGRGSGGLVPDYYTYAFVISAAASLGDEKIGLVLLGKAVVDGFGADLFVGSALVDLCFKISREEYALKVFGRLPERDTVLCNTMISGLMRNSRFEDSIGVFRDMVSGNGPRFDSTTVIAVLPAVAELQDLILGMEIQCLAMKFGCHSHISLLTGLISLYSKCGDAETAWLLFRGIGRRDLISCNAMISGFTLNGKTASSVGLFRELLSSGEKVGPLVFITNGSIRTQSKEKIEAKSTDHMTTIVGVLFCLPIRPFRNG</sequence>
<reference evidence="3" key="1">
    <citation type="submission" date="2022-02" db="EMBL/GenBank/DDBJ databases">
        <authorList>
            <person name="Henning P.M."/>
            <person name="McCubbin A.G."/>
            <person name="Shore J.S."/>
        </authorList>
    </citation>
    <scope>NUCLEOTIDE SEQUENCE</scope>
    <source>
        <strain evidence="3">F60SS</strain>
        <tissue evidence="3">Leaves</tissue>
    </source>
</reference>
<dbReference type="NCBIfam" id="TIGR00756">
    <property type="entry name" value="PPR"/>
    <property type="match status" value="1"/>
</dbReference>
<name>A0A9Q0JLZ5_9ROSI</name>
<dbReference type="AlphaFoldDB" id="A0A9Q0JLZ5"/>
<proteinExistence type="predicted"/>
<evidence type="ECO:0008006" key="5">
    <source>
        <dbReference type="Google" id="ProtNLM"/>
    </source>
</evidence>
<evidence type="ECO:0000256" key="2">
    <source>
        <dbReference type="PROSITE-ProRule" id="PRU00708"/>
    </source>
</evidence>
<dbReference type="Pfam" id="PF01535">
    <property type="entry name" value="PPR"/>
    <property type="match status" value="4"/>
</dbReference>
<keyword evidence="4" id="KW-1185">Reference proteome</keyword>
<protein>
    <recommendedName>
        <fullName evidence="5">Pentacotripeptide-repeat region of PRORP domain-containing protein</fullName>
    </recommendedName>
</protein>
<dbReference type="EMBL" id="JAKUCV010001565">
    <property type="protein sequence ID" value="KAJ4845822.1"/>
    <property type="molecule type" value="Genomic_DNA"/>
</dbReference>
<dbReference type="InterPro" id="IPR002885">
    <property type="entry name" value="PPR_rpt"/>
</dbReference>